<accession>A0A377JM09</accession>
<reference evidence="1 2" key="1">
    <citation type="submission" date="2018-06" db="EMBL/GenBank/DDBJ databases">
        <authorList>
            <consortium name="Pathogen Informatics"/>
            <person name="Doyle S."/>
        </authorList>
    </citation>
    <scope>NUCLEOTIDE SEQUENCE [LARGE SCALE GENOMIC DNA]</scope>
    <source>
        <strain evidence="1 2">NCTC12221</strain>
    </source>
</reference>
<organism evidence="1 2">
    <name type="scientific">Helicobacter cinaedi</name>
    <dbReference type="NCBI Taxonomy" id="213"/>
    <lineage>
        <taxon>Bacteria</taxon>
        <taxon>Pseudomonadati</taxon>
        <taxon>Campylobacterota</taxon>
        <taxon>Epsilonproteobacteria</taxon>
        <taxon>Campylobacterales</taxon>
        <taxon>Helicobacteraceae</taxon>
        <taxon>Helicobacter</taxon>
    </lineage>
</organism>
<dbReference type="Proteomes" id="UP000255335">
    <property type="component" value="Unassembled WGS sequence"/>
</dbReference>
<proteinExistence type="predicted"/>
<dbReference type="EMBL" id="UGHZ01000001">
    <property type="protein sequence ID" value="STP08614.1"/>
    <property type="molecule type" value="Genomic_DNA"/>
</dbReference>
<gene>
    <name evidence="1" type="ORF">NCTC12221_00026</name>
</gene>
<protein>
    <submittedName>
        <fullName evidence="1">Uncharacterized protein</fullName>
    </submittedName>
</protein>
<name>A0A377JM09_9HELI</name>
<evidence type="ECO:0000313" key="2">
    <source>
        <dbReference type="Proteomes" id="UP000255335"/>
    </source>
</evidence>
<dbReference type="AlphaFoldDB" id="A0A377JM09"/>
<evidence type="ECO:0000313" key="1">
    <source>
        <dbReference type="EMBL" id="STP08614.1"/>
    </source>
</evidence>
<sequence length="41" mass="4802">MPNYTARATRDKNSITDSELKVRLDALYTQELLQYAKDKIK</sequence>